<keyword evidence="4" id="KW-1185">Reference proteome</keyword>
<dbReference type="PROSITE" id="PS00109">
    <property type="entry name" value="PROTEIN_KINASE_TYR"/>
    <property type="match status" value="1"/>
</dbReference>
<reference evidence="3" key="1">
    <citation type="submission" date="2022-07" db="EMBL/GenBank/DDBJ databases">
        <title>Phylogenomic reconstructions and comparative analyses of Kickxellomycotina fungi.</title>
        <authorList>
            <person name="Reynolds N.K."/>
            <person name="Stajich J.E."/>
            <person name="Barry K."/>
            <person name="Grigoriev I.V."/>
            <person name="Crous P."/>
            <person name="Smith M.E."/>
        </authorList>
    </citation>
    <scope>NUCLEOTIDE SEQUENCE</scope>
    <source>
        <strain evidence="3">NBRC 32514</strain>
    </source>
</reference>
<dbReference type="PANTHER" id="PTHR38248:SF2">
    <property type="entry name" value="FUNK1 11"/>
    <property type="match status" value="1"/>
</dbReference>
<dbReference type="PANTHER" id="PTHR38248">
    <property type="entry name" value="FUNK1 6"/>
    <property type="match status" value="1"/>
</dbReference>
<comment type="caution">
    <text evidence="3">The sequence shown here is derived from an EMBL/GenBank/DDBJ whole genome shotgun (WGS) entry which is preliminary data.</text>
</comment>
<dbReference type="SUPFAM" id="SSF56112">
    <property type="entry name" value="Protein kinase-like (PK-like)"/>
    <property type="match status" value="1"/>
</dbReference>
<evidence type="ECO:0000313" key="4">
    <source>
        <dbReference type="Proteomes" id="UP001149813"/>
    </source>
</evidence>
<protein>
    <recommendedName>
        <fullName evidence="2">Fungal-type protein kinase domain-containing protein</fullName>
    </recommendedName>
</protein>
<name>A0A9W7XQV5_9FUNG</name>
<dbReference type="InterPro" id="IPR008266">
    <property type="entry name" value="Tyr_kinase_AS"/>
</dbReference>
<dbReference type="Pfam" id="PF17667">
    <property type="entry name" value="Pkinase_fungal"/>
    <property type="match status" value="1"/>
</dbReference>
<feature type="compositionally biased region" description="Low complexity" evidence="1">
    <location>
        <begin position="154"/>
        <end position="164"/>
    </location>
</feature>
<gene>
    <name evidence="3" type="ORF">LPJ53_006167</name>
</gene>
<dbReference type="AlphaFoldDB" id="A0A9W7XQV5"/>
<feature type="region of interest" description="Disordered" evidence="1">
    <location>
        <begin position="144"/>
        <end position="171"/>
    </location>
</feature>
<dbReference type="InterPro" id="IPR040976">
    <property type="entry name" value="Pkinase_fungal"/>
</dbReference>
<dbReference type="InterPro" id="IPR011009">
    <property type="entry name" value="Kinase-like_dom_sf"/>
</dbReference>
<dbReference type="OrthoDB" id="5584477at2759"/>
<sequence length="440" mass="48953">MAWLPELKCWQIDVPALSETDDEQEQADSKHYYTRSTIAAAENLFGRHTRTFLARDTMPMCVADTEAKYCKFVVKDSWVEATVSPGEDVRDEIGHLHKIRGKLRDHRDVEGSYPIIVAGGRVRFNRSDGEGVVEDTTASTLGDVFPNVATPVDNSSGGNSGSKNEGPRPVPFRVHKRVATTPVGKPLRYLDCPLKFAKVMADAMRAHYKIRWYADILHRDISSNNILFYETDDGDVHGLLIDFDHAIDLSVPKTTRHLDRSGTLPFMSINNLAGNVEWVTGLDDWESALYLFGWIGTYGFNHKLAPDKSDLDDTVCGMVLAQAQVRRSQLPAVRQQHRDCRAVAQTAAIILLSAAARGTTIDQVSQSVIDGFAYGVPCLRLNTSIIVTGLFSEEASMVYSMAGYHHMHDIAARNSLGLHVFELVAVVYAHMRRLHQDQAI</sequence>
<accession>A0A9W7XQV5</accession>
<evidence type="ECO:0000256" key="1">
    <source>
        <dbReference type="SAM" id="MobiDB-lite"/>
    </source>
</evidence>
<dbReference type="GO" id="GO:0004672">
    <property type="term" value="F:protein kinase activity"/>
    <property type="evidence" value="ECO:0007669"/>
    <property type="project" value="InterPro"/>
</dbReference>
<dbReference type="EMBL" id="JANBOJ010000540">
    <property type="protein sequence ID" value="KAJ1718981.1"/>
    <property type="molecule type" value="Genomic_DNA"/>
</dbReference>
<dbReference type="Proteomes" id="UP001149813">
    <property type="component" value="Unassembled WGS sequence"/>
</dbReference>
<proteinExistence type="predicted"/>
<feature type="domain" description="Fungal-type protein kinase" evidence="2">
    <location>
        <begin position="23"/>
        <end position="295"/>
    </location>
</feature>
<evidence type="ECO:0000313" key="3">
    <source>
        <dbReference type="EMBL" id="KAJ1718981.1"/>
    </source>
</evidence>
<organism evidence="3 4">
    <name type="scientific">Coemansia erecta</name>
    <dbReference type="NCBI Taxonomy" id="147472"/>
    <lineage>
        <taxon>Eukaryota</taxon>
        <taxon>Fungi</taxon>
        <taxon>Fungi incertae sedis</taxon>
        <taxon>Zoopagomycota</taxon>
        <taxon>Kickxellomycotina</taxon>
        <taxon>Kickxellomycetes</taxon>
        <taxon>Kickxellales</taxon>
        <taxon>Kickxellaceae</taxon>
        <taxon>Coemansia</taxon>
    </lineage>
</organism>
<evidence type="ECO:0000259" key="2">
    <source>
        <dbReference type="Pfam" id="PF17667"/>
    </source>
</evidence>
<dbReference type="Gene3D" id="1.10.510.10">
    <property type="entry name" value="Transferase(Phosphotransferase) domain 1"/>
    <property type="match status" value="1"/>
</dbReference>